<evidence type="ECO:0000313" key="2">
    <source>
        <dbReference type="Proteomes" id="UP001558632"/>
    </source>
</evidence>
<keyword evidence="2" id="KW-1185">Reference proteome</keyword>
<dbReference type="PANTHER" id="PTHR34095:SF1">
    <property type="entry name" value="LARGE RIBOSOMAL SUBUNIT PROTEIN ML55"/>
    <property type="match status" value="1"/>
</dbReference>
<comment type="caution">
    <text evidence="1">The sequence shown here is derived from an EMBL/GenBank/DDBJ whole genome shotgun (WGS) entry which is preliminary data.</text>
</comment>
<protein>
    <submittedName>
        <fullName evidence="1">Large ribosomal subunit protein</fullName>
    </submittedName>
</protein>
<sequence>MGFLLSTRVVRQWLFNSLILTSGRTHCHVASLGKTKRSQYHRKYWTLLVKPDGSTVHFRYKEPRRIITLPIDLSMLSEKERLERIAERNPTKLSHDDIVEEVFNFNEYAYLWKKK</sequence>
<reference evidence="1 2" key="1">
    <citation type="submission" date="2024-07" db="EMBL/GenBank/DDBJ databases">
        <title>Enhanced genomic and transcriptomic resources for Trichinella pseudospiralis and T. spiralis underpin the discovery of pronounced molecular differences between stages and species.</title>
        <authorList>
            <person name="Pasi K.K."/>
            <person name="La Rosa G."/>
            <person name="Gomez-Morales M.A."/>
            <person name="Tosini F."/>
            <person name="Sumanam S."/>
            <person name="Young N.D."/>
            <person name="Chang B.C."/>
            <person name="Robin G.B."/>
        </authorList>
    </citation>
    <scope>NUCLEOTIDE SEQUENCE [LARGE SCALE GENOMIC DNA]</scope>
    <source>
        <strain evidence="1">ISS534</strain>
    </source>
</reference>
<proteinExistence type="predicted"/>
<dbReference type="Gene3D" id="6.20.130.20">
    <property type="entry name" value="Mitochondrial ribosomal protein L55"/>
    <property type="match status" value="1"/>
</dbReference>
<dbReference type="Pfam" id="PF09776">
    <property type="entry name" value="Mitoc_L55"/>
    <property type="match status" value="1"/>
</dbReference>
<evidence type="ECO:0000313" key="1">
    <source>
        <dbReference type="EMBL" id="KAL1246104.1"/>
    </source>
</evidence>
<dbReference type="PANTHER" id="PTHR34095">
    <property type="entry name" value="39S RIBOSOMAL PROTEIN L55, MITOCHONDRIAL"/>
    <property type="match status" value="1"/>
</dbReference>
<name>A0ABR3L345_TRISP</name>
<dbReference type="Proteomes" id="UP001558632">
    <property type="component" value="Unassembled WGS sequence"/>
</dbReference>
<accession>A0ABR3L345</accession>
<dbReference type="InterPro" id="IPR018615">
    <property type="entry name" value="Ribosomal_mL55"/>
</dbReference>
<dbReference type="InterPro" id="IPR044884">
    <property type="entry name" value="Ribosomal_mL55_sf"/>
</dbReference>
<dbReference type="EMBL" id="JBEUSY010000021">
    <property type="protein sequence ID" value="KAL1246104.1"/>
    <property type="molecule type" value="Genomic_DNA"/>
</dbReference>
<gene>
    <name evidence="1" type="ORF">TSPI_04668</name>
</gene>
<organism evidence="1 2">
    <name type="scientific">Trichinella spiralis</name>
    <name type="common">Trichina worm</name>
    <dbReference type="NCBI Taxonomy" id="6334"/>
    <lineage>
        <taxon>Eukaryota</taxon>
        <taxon>Metazoa</taxon>
        <taxon>Ecdysozoa</taxon>
        <taxon>Nematoda</taxon>
        <taxon>Enoplea</taxon>
        <taxon>Dorylaimia</taxon>
        <taxon>Trichinellida</taxon>
        <taxon>Trichinellidae</taxon>
        <taxon>Trichinella</taxon>
    </lineage>
</organism>